<comment type="caution">
    <text evidence="2">The sequence shown here is derived from an EMBL/GenBank/DDBJ whole genome shotgun (WGS) entry which is preliminary data.</text>
</comment>
<dbReference type="Pfam" id="PF02036">
    <property type="entry name" value="SCP2"/>
    <property type="match status" value="1"/>
</dbReference>
<keyword evidence="3" id="KW-1185">Reference proteome</keyword>
<name>A0ABN2VYB3_9ACTN</name>
<dbReference type="EMBL" id="BAAAPE010000008">
    <property type="protein sequence ID" value="GAA2077354.1"/>
    <property type="molecule type" value="Genomic_DNA"/>
</dbReference>
<protein>
    <recommendedName>
        <fullName evidence="1">SCP2 domain-containing protein</fullName>
    </recommendedName>
</protein>
<dbReference type="Gene3D" id="3.30.1050.10">
    <property type="entry name" value="SCP2 sterol-binding domain"/>
    <property type="match status" value="1"/>
</dbReference>
<evidence type="ECO:0000259" key="1">
    <source>
        <dbReference type="Pfam" id="PF02036"/>
    </source>
</evidence>
<accession>A0ABN2VYB3</accession>
<gene>
    <name evidence="2" type="ORF">GCM10009801_33410</name>
</gene>
<dbReference type="InterPro" id="IPR003033">
    <property type="entry name" value="SCP2_sterol-bd_dom"/>
</dbReference>
<dbReference type="SUPFAM" id="SSF55718">
    <property type="entry name" value="SCP-like"/>
    <property type="match status" value="1"/>
</dbReference>
<proteinExistence type="predicted"/>
<reference evidence="2 3" key="1">
    <citation type="journal article" date="2019" name="Int. J. Syst. Evol. Microbiol.">
        <title>The Global Catalogue of Microorganisms (GCM) 10K type strain sequencing project: providing services to taxonomists for standard genome sequencing and annotation.</title>
        <authorList>
            <consortium name="The Broad Institute Genomics Platform"/>
            <consortium name="The Broad Institute Genome Sequencing Center for Infectious Disease"/>
            <person name="Wu L."/>
            <person name="Ma J."/>
        </authorList>
    </citation>
    <scope>NUCLEOTIDE SEQUENCE [LARGE SCALE GENOMIC DNA]</scope>
    <source>
        <strain evidence="2 3">JCM 15478</strain>
    </source>
</reference>
<sequence>MNESEREKGTAGLAARVREAGEAVDGADPLPSAEEIERLLDLVCAWFRHRFRPERAVGRSGTFRYEVVTPLGVRHRYLSVVNGHCSTFVAGQEADVTVGVELGDLVALATGETRADEAFVAGRLKFTGDVFFAMNWFEWFGTRDDRGG</sequence>
<evidence type="ECO:0000313" key="3">
    <source>
        <dbReference type="Proteomes" id="UP001500016"/>
    </source>
</evidence>
<dbReference type="InterPro" id="IPR036527">
    <property type="entry name" value="SCP2_sterol-bd_dom_sf"/>
</dbReference>
<feature type="domain" description="SCP2" evidence="1">
    <location>
        <begin position="60"/>
        <end position="136"/>
    </location>
</feature>
<dbReference type="Proteomes" id="UP001500016">
    <property type="component" value="Unassembled WGS sequence"/>
</dbReference>
<evidence type="ECO:0000313" key="2">
    <source>
        <dbReference type="EMBL" id="GAA2077354.1"/>
    </source>
</evidence>
<organism evidence="2 3">
    <name type="scientific">Streptomyces albiaxialis</name>
    <dbReference type="NCBI Taxonomy" id="329523"/>
    <lineage>
        <taxon>Bacteria</taxon>
        <taxon>Bacillati</taxon>
        <taxon>Actinomycetota</taxon>
        <taxon>Actinomycetes</taxon>
        <taxon>Kitasatosporales</taxon>
        <taxon>Streptomycetaceae</taxon>
        <taxon>Streptomyces</taxon>
    </lineage>
</organism>
<dbReference type="RefSeq" id="WP_344528773.1">
    <property type="nucleotide sequence ID" value="NZ_BAAAPE010000008.1"/>
</dbReference>